<protein>
    <submittedName>
        <fullName evidence="1">Unannotated protein</fullName>
    </submittedName>
</protein>
<sequence>MFTVAHRVETPYIANLGWGQWSLMNGEFTGEPLAVPVRQGVSVNLGFDFSTTGHPTAEICQWSLTLGGSAVGLVGTSFYFDTSKWATVSASIPVNTWAKVGFRSGAIVIDCGSEGFARVPISFTVLPTANDDFLTGVSIEGGSYAVNDPKVTLNFSWKSTEYFDQVMLSNDGGFSASKRKIVDLTKDIVPWTLETQSSEKLPKTVYIRFHDALTDIWTVAMTDDIILDTIPPTISSVSVDGSRAKKSTLRISAKDNRTSVAQIMVASAKSGGKRVVVKYSTKVTLNMSVSNTKFVRVQDGAGNWSKWRRLA</sequence>
<reference evidence="1" key="1">
    <citation type="submission" date="2020-05" db="EMBL/GenBank/DDBJ databases">
        <authorList>
            <person name="Chiriac C."/>
            <person name="Salcher M."/>
            <person name="Ghai R."/>
            <person name="Kavagutti S V."/>
        </authorList>
    </citation>
    <scope>NUCLEOTIDE SEQUENCE</scope>
</reference>
<evidence type="ECO:0000313" key="1">
    <source>
        <dbReference type="EMBL" id="CAB4925403.1"/>
    </source>
</evidence>
<dbReference type="EMBL" id="CAFBMR010000093">
    <property type="protein sequence ID" value="CAB4925403.1"/>
    <property type="molecule type" value="Genomic_DNA"/>
</dbReference>
<proteinExistence type="predicted"/>
<dbReference type="AlphaFoldDB" id="A0A6J7I3Q5"/>
<accession>A0A6J7I3Q5</accession>
<gene>
    <name evidence="1" type="ORF">UFOPK3610_01648</name>
</gene>
<organism evidence="1">
    <name type="scientific">freshwater metagenome</name>
    <dbReference type="NCBI Taxonomy" id="449393"/>
    <lineage>
        <taxon>unclassified sequences</taxon>
        <taxon>metagenomes</taxon>
        <taxon>ecological metagenomes</taxon>
    </lineage>
</organism>
<name>A0A6J7I3Q5_9ZZZZ</name>